<sequence>MLELLSSRHKSKGMEEFKKTFIRRAYFILHSPSKHPLLQYLSLNLFFINQLAKCIFTKNI</sequence>
<accession>U9U6X7</accession>
<protein>
    <submittedName>
        <fullName evidence="1">Uncharacterized protein</fullName>
    </submittedName>
</protein>
<organism evidence="1">
    <name type="scientific">Rhizophagus irregularis (strain DAOM 181602 / DAOM 197198 / MUCL 43194)</name>
    <name type="common">Arbuscular mycorrhizal fungus</name>
    <name type="synonym">Glomus intraradices</name>
    <dbReference type="NCBI Taxonomy" id="747089"/>
    <lineage>
        <taxon>Eukaryota</taxon>
        <taxon>Fungi</taxon>
        <taxon>Fungi incertae sedis</taxon>
        <taxon>Mucoromycota</taxon>
        <taxon>Glomeromycotina</taxon>
        <taxon>Glomeromycetes</taxon>
        <taxon>Glomerales</taxon>
        <taxon>Glomeraceae</taxon>
        <taxon>Rhizophagus</taxon>
    </lineage>
</organism>
<dbReference type="AlphaFoldDB" id="U9U6X7"/>
<dbReference type="EMBL" id="KI281321">
    <property type="protein sequence ID" value="ESA16110.1"/>
    <property type="molecule type" value="Genomic_DNA"/>
</dbReference>
<name>U9U6X7_RHIID</name>
<proteinExistence type="predicted"/>
<evidence type="ECO:0000313" key="1">
    <source>
        <dbReference type="EMBL" id="ESA16110.1"/>
    </source>
</evidence>
<dbReference type="HOGENOM" id="CLU_2942911_0_0_1"/>
<reference evidence="1" key="1">
    <citation type="submission" date="2013-07" db="EMBL/GenBank/DDBJ databases">
        <title>The genome of an arbuscular mycorrhizal fungus provides insights into the evolution of the oldest plant symbiosis.</title>
        <authorList>
            <consortium name="DOE Joint Genome Institute"/>
            <person name="Tisserant E."/>
            <person name="Malbreil M."/>
            <person name="Kuo A."/>
            <person name="Kohler A."/>
            <person name="Symeonidi A."/>
            <person name="Balestrini R."/>
            <person name="Charron P."/>
            <person name="Duensing N."/>
            <person name="Frei-dit-Frey N."/>
            <person name="Gianinazzi-Pearson V."/>
            <person name="Gilbert B."/>
            <person name="Handa Y."/>
            <person name="Hijri M."/>
            <person name="Kaul R."/>
            <person name="Kawaguchi M."/>
            <person name="Krajinski F."/>
            <person name="Lammers P."/>
            <person name="Lapierre D."/>
            <person name="Masclaux F.G."/>
            <person name="Murat C."/>
            <person name="Morin E."/>
            <person name="Ndikumana S."/>
            <person name="Pagni M."/>
            <person name="Petitpierre D."/>
            <person name="Requena N."/>
            <person name="Rosikiewicz P."/>
            <person name="Riley R."/>
            <person name="Saito K."/>
            <person name="San Clemente H."/>
            <person name="Shapiro H."/>
            <person name="van Tuinen D."/>
            <person name="Becard G."/>
            <person name="Bonfante P."/>
            <person name="Paszkowski U."/>
            <person name="Shachar-Hill Y."/>
            <person name="Young J.P."/>
            <person name="Sanders I.R."/>
            <person name="Henrissat B."/>
            <person name="Rensing S.A."/>
            <person name="Grigoriev I.V."/>
            <person name="Corradi N."/>
            <person name="Roux C."/>
            <person name="Martin F."/>
        </authorList>
    </citation>
    <scope>NUCLEOTIDE SEQUENCE</scope>
    <source>
        <strain evidence="1">DAOM 197198</strain>
    </source>
</reference>
<gene>
    <name evidence="1" type="ORF">GLOINDRAFT_160014</name>
</gene>